<evidence type="ECO:0000256" key="1">
    <source>
        <dbReference type="ARBA" id="ARBA00001946"/>
    </source>
</evidence>
<dbReference type="Gene3D" id="3.30.70.141">
    <property type="entry name" value="Nucleoside diphosphate kinase-like domain"/>
    <property type="match status" value="1"/>
</dbReference>
<dbReference type="InterPro" id="IPR036850">
    <property type="entry name" value="NDK-like_dom_sf"/>
</dbReference>
<dbReference type="InterPro" id="IPR034907">
    <property type="entry name" value="NDK-like_dom"/>
</dbReference>
<dbReference type="CDD" id="cd04413">
    <property type="entry name" value="NDPk_I"/>
    <property type="match status" value="1"/>
</dbReference>
<protein>
    <recommendedName>
        <fullName evidence="10 12">Nucleoside diphosphate kinase</fullName>
        <shortName evidence="10">NDK</shortName>
        <shortName evidence="10">NDP kinase</shortName>
        <ecNumber evidence="10 12">2.7.4.6</ecNumber>
    </recommendedName>
    <alternativeName>
        <fullName evidence="10">Nucleoside-2-P kinase</fullName>
    </alternativeName>
</protein>
<dbReference type="SMART" id="SM00562">
    <property type="entry name" value="NDK"/>
    <property type="match status" value="1"/>
</dbReference>
<dbReference type="GO" id="GO:0005524">
    <property type="term" value="F:ATP binding"/>
    <property type="evidence" value="ECO:0007669"/>
    <property type="project" value="UniProtKB-UniRule"/>
</dbReference>
<dbReference type="HAMAP" id="MF_00451">
    <property type="entry name" value="NDP_kinase"/>
    <property type="match status" value="1"/>
</dbReference>
<comment type="catalytic activity">
    <reaction evidence="9">
        <text>dZDP + ATP = dZTP + ADP</text>
        <dbReference type="Rhea" id="RHEA:67644"/>
        <dbReference type="ChEBI" id="CHEBI:30616"/>
        <dbReference type="ChEBI" id="CHEBI:172929"/>
        <dbReference type="ChEBI" id="CHEBI:172931"/>
        <dbReference type="ChEBI" id="CHEBI:456216"/>
    </reaction>
</comment>
<feature type="binding site" evidence="10">
    <location>
        <position position="9"/>
    </location>
    <ligand>
        <name>ATP</name>
        <dbReference type="ChEBI" id="CHEBI:30616"/>
    </ligand>
</feature>
<keyword evidence="3 10" id="KW-0597">Phosphoprotein</keyword>
<evidence type="ECO:0000259" key="13">
    <source>
        <dbReference type="SMART" id="SM00562"/>
    </source>
</evidence>
<dbReference type="GO" id="GO:0046872">
    <property type="term" value="F:metal ion binding"/>
    <property type="evidence" value="ECO:0007669"/>
    <property type="project" value="UniProtKB-KW"/>
</dbReference>
<evidence type="ECO:0000256" key="9">
    <source>
        <dbReference type="ARBA" id="ARBA00047945"/>
    </source>
</evidence>
<dbReference type="NCBIfam" id="NF001908">
    <property type="entry name" value="PRK00668.1"/>
    <property type="match status" value="1"/>
</dbReference>
<dbReference type="PROSITE" id="PS00469">
    <property type="entry name" value="NDPK"/>
    <property type="match status" value="1"/>
</dbReference>
<feature type="active site" description="Pros-phosphohistidine intermediate" evidence="10">
    <location>
        <position position="115"/>
    </location>
</feature>
<dbReference type="SUPFAM" id="SSF54919">
    <property type="entry name" value="Nucleoside diphosphate kinase, NDK"/>
    <property type="match status" value="1"/>
</dbReference>
<evidence type="ECO:0000256" key="10">
    <source>
        <dbReference type="HAMAP-Rule" id="MF_00451"/>
    </source>
</evidence>
<evidence type="ECO:0000256" key="11">
    <source>
        <dbReference type="RuleBase" id="RU004011"/>
    </source>
</evidence>
<evidence type="ECO:0000256" key="8">
    <source>
        <dbReference type="ARBA" id="ARBA00024802"/>
    </source>
</evidence>
<keyword evidence="6 10" id="KW-0418">Kinase</keyword>
<dbReference type="InterPro" id="IPR023005">
    <property type="entry name" value="Nucleoside_diP_kinase_AS"/>
</dbReference>
<keyword evidence="4 10" id="KW-0808">Transferase</keyword>
<dbReference type="AlphaFoldDB" id="A0A915U2P8"/>
<dbReference type="GO" id="GO:0004550">
    <property type="term" value="F:nucleoside diphosphate kinase activity"/>
    <property type="evidence" value="ECO:0007669"/>
    <property type="project" value="UniProtKB-UniRule"/>
</dbReference>
<evidence type="ECO:0000256" key="4">
    <source>
        <dbReference type="ARBA" id="ARBA00022679"/>
    </source>
</evidence>
<dbReference type="GO" id="GO:0006241">
    <property type="term" value="P:CTP biosynthetic process"/>
    <property type="evidence" value="ECO:0007669"/>
    <property type="project" value="UniProtKB-UniRule"/>
</dbReference>
<evidence type="ECO:0000256" key="7">
    <source>
        <dbReference type="ARBA" id="ARBA00022840"/>
    </source>
</evidence>
<evidence type="ECO:0000256" key="12">
    <source>
        <dbReference type="RuleBase" id="RU004013"/>
    </source>
</evidence>
<dbReference type="PANTHER" id="PTHR11349">
    <property type="entry name" value="NUCLEOSIDE DIPHOSPHATE KINASE"/>
    <property type="match status" value="1"/>
</dbReference>
<dbReference type="PRINTS" id="PR01243">
    <property type="entry name" value="NUCDPKINASE"/>
</dbReference>
<accession>A0A915U2P8</accession>
<keyword evidence="10" id="KW-0479">Metal-binding</keyword>
<feature type="binding site" evidence="10">
    <location>
        <position position="85"/>
    </location>
    <ligand>
        <name>ATP</name>
        <dbReference type="ChEBI" id="CHEBI:30616"/>
    </ligand>
</feature>
<keyword evidence="10" id="KW-0963">Cytoplasm</keyword>
<comment type="function">
    <text evidence="8">(Microbial infection) Catalyzes the phosphorylation of dZDP to dZTP, when the bacterium is infected by a phage that produces the substrate for the synthesis of dZTP (2- amino-2'-deoxyadenosine 5'-triphosphate), which is then used by the phage as a DNA polymerase substrate.</text>
</comment>
<comment type="cofactor">
    <cofactor evidence="1 10">
        <name>Mg(2+)</name>
        <dbReference type="ChEBI" id="CHEBI:18420"/>
    </cofactor>
</comment>
<evidence type="ECO:0000256" key="2">
    <source>
        <dbReference type="ARBA" id="ARBA00008142"/>
    </source>
</evidence>
<dbReference type="Pfam" id="PF00334">
    <property type="entry name" value="NDK"/>
    <property type="match status" value="1"/>
</dbReference>
<keyword evidence="7 10" id="KW-0067">ATP-binding</keyword>
<dbReference type="FunFam" id="3.30.70.141:FF:000002">
    <property type="entry name" value="Nucleoside diphosphate kinase"/>
    <property type="match status" value="1"/>
</dbReference>
<feature type="binding site" evidence="10">
    <location>
        <position position="91"/>
    </location>
    <ligand>
        <name>ATP</name>
        <dbReference type="ChEBI" id="CHEBI:30616"/>
    </ligand>
</feature>
<keyword evidence="5 10" id="KW-0547">Nucleotide-binding</keyword>
<reference evidence="14" key="1">
    <citation type="submission" date="2020-12" db="EMBL/GenBank/DDBJ databases">
        <title>Desulfobium dissulfuricans gen. nov., sp. nov., a novel mesophilic, sulfate-reducing bacterium isolated from a deep-sea hydrothermal vent.</title>
        <authorList>
            <person name="Hashimoto Y."/>
            <person name="Tame A."/>
            <person name="Sawayama S."/>
            <person name="Miyazaki J."/>
            <person name="Takai K."/>
            <person name="Nakagawa S."/>
        </authorList>
    </citation>
    <scope>NUCLEOTIDE SEQUENCE</scope>
    <source>
        <strain evidence="14">GF1</strain>
    </source>
</reference>
<dbReference type="InterPro" id="IPR001564">
    <property type="entry name" value="Nucleoside_diP_kinase"/>
</dbReference>
<dbReference type="Proteomes" id="UP001063350">
    <property type="component" value="Chromosome"/>
</dbReference>
<evidence type="ECO:0000313" key="14">
    <source>
        <dbReference type="EMBL" id="BCO09422.1"/>
    </source>
</evidence>
<comment type="subunit">
    <text evidence="10">Homotetramer.</text>
</comment>
<organism evidence="14 15">
    <name type="scientific">Desulfolithobacter dissulfuricans</name>
    <dbReference type="NCBI Taxonomy" id="2795293"/>
    <lineage>
        <taxon>Bacteria</taxon>
        <taxon>Pseudomonadati</taxon>
        <taxon>Thermodesulfobacteriota</taxon>
        <taxon>Desulfobulbia</taxon>
        <taxon>Desulfobulbales</taxon>
        <taxon>Desulfobulbaceae</taxon>
        <taxon>Desulfolithobacter</taxon>
    </lineage>
</organism>
<dbReference type="GO" id="GO:0006228">
    <property type="term" value="P:UTP biosynthetic process"/>
    <property type="evidence" value="ECO:0007669"/>
    <property type="project" value="UniProtKB-UniRule"/>
</dbReference>
<comment type="function">
    <text evidence="10">Major role in the synthesis of nucleoside triphosphates other than ATP. The ATP gamma phosphate is transferred to the NDP beta phosphate via a ping-pong mechanism, using a phosphorylated active-site intermediate.</text>
</comment>
<dbReference type="KEGG" id="ddu:GF1_17980"/>
<feature type="binding site" evidence="10">
    <location>
        <position position="57"/>
    </location>
    <ligand>
        <name>ATP</name>
        <dbReference type="ChEBI" id="CHEBI:30616"/>
    </ligand>
</feature>
<dbReference type="EMBL" id="AP024233">
    <property type="protein sequence ID" value="BCO09422.1"/>
    <property type="molecule type" value="Genomic_DNA"/>
</dbReference>
<evidence type="ECO:0000313" key="15">
    <source>
        <dbReference type="Proteomes" id="UP001063350"/>
    </source>
</evidence>
<comment type="similarity">
    <text evidence="2 10 11">Belongs to the NDK family.</text>
</comment>
<keyword evidence="15" id="KW-1185">Reference proteome</keyword>
<proteinExistence type="inferred from homology"/>
<comment type="subcellular location">
    <subcellularLocation>
        <location evidence="10">Cytoplasm</location>
    </subcellularLocation>
</comment>
<feature type="domain" description="Nucleoside diphosphate kinase-like" evidence="13">
    <location>
        <begin position="1"/>
        <end position="137"/>
    </location>
</feature>
<dbReference type="GO" id="GO:0006183">
    <property type="term" value="P:GTP biosynthetic process"/>
    <property type="evidence" value="ECO:0007669"/>
    <property type="project" value="UniProtKB-UniRule"/>
</dbReference>
<evidence type="ECO:0000256" key="5">
    <source>
        <dbReference type="ARBA" id="ARBA00022741"/>
    </source>
</evidence>
<gene>
    <name evidence="10" type="primary">ndk</name>
    <name evidence="14" type="ORF">GF1_17980</name>
</gene>
<comment type="catalytic activity">
    <reaction evidence="10 12">
        <text>a 2'-deoxyribonucleoside 5'-diphosphate + ATP = a 2'-deoxyribonucleoside 5'-triphosphate + ADP</text>
        <dbReference type="Rhea" id="RHEA:44640"/>
        <dbReference type="ChEBI" id="CHEBI:30616"/>
        <dbReference type="ChEBI" id="CHEBI:61560"/>
        <dbReference type="ChEBI" id="CHEBI:73316"/>
        <dbReference type="ChEBI" id="CHEBI:456216"/>
        <dbReference type="EC" id="2.7.4.6"/>
    </reaction>
</comment>
<dbReference type="RefSeq" id="WP_267926173.1">
    <property type="nucleotide sequence ID" value="NZ_AP024233.1"/>
</dbReference>
<name>A0A915U2P8_9BACT</name>
<feature type="binding site" evidence="10">
    <location>
        <position position="102"/>
    </location>
    <ligand>
        <name>ATP</name>
        <dbReference type="ChEBI" id="CHEBI:30616"/>
    </ligand>
</feature>
<evidence type="ECO:0000256" key="3">
    <source>
        <dbReference type="ARBA" id="ARBA00022553"/>
    </source>
</evidence>
<dbReference type="EC" id="2.7.4.6" evidence="10 12"/>
<feature type="binding site" evidence="10">
    <location>
        <position position="112"/>
    </location>
    <ligand>
        <name>ATP</name>
        <dbReference type="ChEBI" id="CHEBI:30616"/>
    </ligand>
</feature>
<dbReference type="GO" id="GO:0005737">
    <property type="term" value="C:cytoplasm"/>
    <property type="evidence" value="ECO:0007669"/>
    <property type="project" value="UniProtKB-SubCell"/>
</dbReference>
<keyword evidence="10" id="KW-0546">Nucleotide metabolism</keyword>
<sequence length="148" mass="16402">MERTFVMIKPDAVQRGLIGEIIHRFERRGLKIVAMKFMHVSEELAAKHYAAHKEKPFYRDLIDYITSGPVVAMVLEGTGAIATARTTMGATNPAQAAPGTIRADFSLEIGRNIVHGSDGEESAAAEIGLWFGDDIPGWERNTDKWIFE</sequence>
<evidence type="ECO:0000256" key="6">
    <source>
        <dbReference type="ARBA" id="ARBA00022777"/>
    </source>
</evidence>
<comment type="catalytic activity">
    <reaction evidence="10">
        <text>a ribonucleoside 5'-diphosphate + ATP = a ribonucleoside 5'-triphosphate + ADP</text>
        <dbReference type="Rhea" id="RHEA:18113"/>
        <dbReference type="ChEBI" id="CHEBI:30616"/>
        <dbReference type="ChEBI" id="CHEBI:57930"/>
        <dbReference type="ChEBI" id="CHEBI:61557"/>
        <dbReference type="ChEBI" id="CHEBI:456216"/>
        <dbReference type="EC" id="2.7.4.6"/>
    </reaction>
</comment>
<keyword evidence="10" id="KW-0460">Magnesium</keyword>